<keyword evidence="5" id="KW-0378">Hydrolase</keyword>
<dbReference type="PANTHER" id="PTHR30582">
    <property type="entry name" value="L,D-TRANSPEPTIDASE"/>
    <property type="match status" value="1"/>
</dbReference>
<gene>
    <name evidence="11" type="ORF">EHO51_00415</name>
</gene>
<comment type="caution">
    <text evidence="9">Lacks conserved residue(s) required for the propagation of feature annotation.</text>
</comment>
<dbReference type="GO" id="GO:0018104">
    <property type="term" value="P:peptidoglycan-protein cross-linking"/>
    <property type="evidence" value="ECO:0007669"/>
    <property type="project" value="TreeGrafter"/>
</dbReference>
<reference evidence="11 12" key="1">
    <citation type="submission" date="2018-11" db="EMBL/GenBank/DDBJ databases">
        <title>Genome squencing of methanotrophic bacteria isolated from alkaline groundwater in Korea.</title>
        <authorList>
            <person name="Nguyen L.N."/>
        </authorList>
    </citation>
    <scope>NUCLEOTIDE SEQUENCE [LARGE SCALE GENOMIC DNA]</scope>
    <source>
        <strain evidence="11 12">GW6</strain>
    </source>
</reference>
<proteinExistence type="inferred from homology"/>
<dbReference type="Pfam" id="PF03734">
    <property type="entry name" value="YkuD"/>
    <property type="match status" value="1"/>
</dbReference>
<dbReference type="PROSITE" id="PS51318">
    <property type="entry name" value="TAT"/>
    <property type="match status" value="1"/>
</dbReference>
<dbReference type="PANTHER" id="PTHR30582:SF24">
    <property type="entry name" value="L,D-TRANSPEPTIDASE ERFK_SRFK-RELATED"/>
    <property type="match status" value="1"/>
</dbReference>
<dbReference type="InterPro" id="IPR005490">
    <property type="entry name" value="LD_TPept_cat_dom"/>
</dbReference>
<dbReference type="AlphaFoldDB" id="A0A3G8M064"/>
<evidence type="ECO:0000256" key="8">
    <source>
        <dbReference type="ARBA" id="ARBA00023316"/>
    </source>
</evidence>
<accession>A0A3G8M064</accession>
<evidence type="ECO:0000256" key="1">
    <source>
        <dbReference type="ARBA" id="ARBA00004752"/>
    </source>
</evidence>
<dbReference type="GO" id="GO:0005576">
    <property type="term" value="C:extracellular region"/>
    <property type="evidence" value="ECO:0007669"/>
    <property type="project" value="TreeGrafter"/>
</dbReference>
<dbReference type="Gene3D" id="2.40.440.10">
    <property type="entry name" value="L,D-transpeptidase catalytic domain-like"/>
    <property type="match status" value="1"/>
</dbReference>
<comment type="similarity">
    <text evidence="2">Belongs to the YkuD family.</text>
</comment>
<dbReference type="SUPFAM" id="SSF141523">
    <property type="entry name" value="L,D-transpeptidase catalytic domain-like"/>
    <property type="match status" value="1"/>
</dbReference>
<dbReference type="PROSITE" id="PS52029">
    <property type="entry name" value="LD_TPASE"/>
    <property type="match status" value="1"/>
</dbReference>
<evidence type="ECO:0000256" key="9">
    <source>
        <dbReference type="PROSITE-ProRule" id="PRU01373"/>
    </source>
</evidence>
<dbReference type="NCBIfam" id="TIGR01409">
    <property type="entry name" value="TAT_signal_seq"/>
    <property type="match status" value="1"/>
</dbReference>
<protein>
    <submittedName>
        <fullName evidence="11">L,D-transpeptidase</fullName>
    </submittedName>
</protein>
<sequence length="236" mass="25593">MIMDDGIADAGDRNEEALLGLRSGRLNRRSFLVGSAAGLGAAGLAGCVSSDDMMRAEAAKLYGPVPNDKFAIPAVDISRVDPKYFRQKVRYDSKEAPGTIIVDPGKFHLYRIEGDGMATRYGANVSRPGFLWSGEVYVGRKAEWPTWTPPKEMIARQPEARKYAGGMPGGLENPLGARVLYLYKNGVYTVYTIYSTSDPDTLGQGITSGCTGLLSQDMLDLYARTPVKTKVVMLPA</sequence>
<evidence type="ECO:0000259" key="10">
    <source>
        <dbReference type="PROSITE" id="PS52029"/>
    </source>
</evidence>
<dbReference type="EMBL" id="CP034086">
    <property type="protein sequence ID" value="AZG75329.1"/>
    <property type="molecule type" value="Genomic_DNA"/>
</dbReference>
<keyword evidence="7 9" id="KW-0573">Peptidoglycan synthesis</keyword>
<evidence type="ECO:0000256" key="5">
    <source>
        <dbReference type="ARBA" id="ARBA00022801"/>
    </source>
</evidence>
<evidence type="ECO:0000256" key="3">
    <source>
        <dbReference type="ARBA" id="ARBA00022676"/>
    </source>
</evidence>
<dbReference type="GO" id="GO:0016757">
    <property type="term" value="F:glycosyltransferase activity"/>
    <property type="evidence" value="ECO:0007669"/>
    <property type="project" value="UniProtKB-KW"/>
</dbReference>
<name>A0A3G8M064_9HYPH</name>
<dbReference type="InterPro" id="IPR050979">
    <property type="entry name" value="LD-transpeptidase"/>
</dbReference>
<keyword evidence="4" id="KW-0808">Transferase</keyword>
<dbReference type="RefSeq" id="WP_124737229.1">
    <property type="nucleotide sequence ID" value="NZ_CP034086.1"/>
</dbReference>
<evidence type="ECO:0000256" key="6">
    <source>
        <dbReference type="ARBA" id="ARBA00022960"/>
    </source>
</evidence>
<evidence type="ECO:0000256" key="4">
    <source>
        <dbReference type="ARBA" id="ARBA00022679"/>
    </source>
</evidence>
<dbReference type="GO" id="GO:0008360">
    <property type="term" value="P:regulation of cell shape"/>
    <property type="evidence" value="ECO:0007669"/>
    <property type="project" value="UniProtKB-UniRule"/>
</dbReference>
<comment type="pathway">
    <text evidence="1 9">Cell wall biogenesis; peptidoglycan biosynthesis.</text>
</comment>
<organism evidence="11 12">
    <name type="scientific">Methylocystis rosea</name>
    <dbReference type="NCBI Taxonomy" id="173366"/>
    <lineage>
        <taxon>Bacteria</taxon>
        <taxon>Pseudomonadati</taxon>
        <taxon>Pseudomonadota</taxon>
        <taxon>Alphaproteobacteria</taxon>
        <taxon>Hyphomicrobiales</taxon>
        <taxon>Methylocystaceae</taxon>
        <taxon>Methylocystis</taxon>
    </lineage>
</organism>
<dbReference type="InterPro" id="IPR038063">
    <property type="entry name" value="Transpep_catalytic_dom"/>
</dbReference>
<dbReference type="KEGG" id="mros:EHO51_00415"/>
<feature type="domain" description="L,D-TPase catalytic" evidence="10">
    <location>
        <begin position="98"/>
        <end position="234"/>
    </location>
</feature>
<dbReference type="GO" id="GO:0071972">
    <property type="term" value="F:peptidoglycan L,D-transpeptidase activity"/>
    <property type="evidence" value="ECO:0007669"/>
    <property type="project" value="TreeGrafter"/>
</dbReference>
<evidence type="ECO:0000313" key="12">
    <source>
        <dbReference type="Proteomes" id="UP000273982"/>
    </source>
</evidence>
<dbReference type="CDD" id="cd16913">
    <property type="entry name" value="YkuD_like"/>
    <property type="match status" value="1"/>
</dbReference>
<keyword evidence="8 9" id="KW-0961">Cell wall biogenesis/degradation</keyword>
<dbReference type="InterPro" id="IPR019546">
    <property type="entry name" value="TAT_signal_bac_arc"/>
</dbReference>
<dbReference type="GO" id="GO:0071555">
    <property type="term" value="P:cell wall organization"/>
    <property type="evidence" value="ECO:0007669"/>
    <property type="project" value="UniProtKB-UniRule"/>
</dbReference>
<evidence type="ECO:0000313" key="11">
    <source>
        <dbReference type="EMBL" id="AZG75329.1"/>
    </source>
</evidence>
<dbReference type="UniPathway" id="UPA00219"/>
<dbReference type="InterPro" id="IPR006311">
    <property type="entry name" value="TAT_signal"/>
</dbReference>
<evidence type="ECO:0000256" key="7">
    <source>
        <dbReference type="ARBA" id="ARBA00022984"/>
    </source>
</evidence>
<dbReference type="Proteomes" id="UP000273982">
    <property type="component" value="Chromosome"/>
</dbReference>
<evidence type="ECO:0000256" key="2">
    <source>
        <dbReference type="ARBA" id="ARBA00005992"/>
    </source>
</evidence>
<keyword evidence="3" id="KW-0328">Glycosyltransferase</keyword>
<keyword evidence="6 9" id="KW-0133">Cell shape</keyword>